<dbReference type="PANTHER" id="PTHR43267:SF2">
    <property type="entry name" value="TRNA THREONYLCARBAMOYLADENOSINE DEHYDRATASE 1-RELATED"/>
    <property type="match status" value="1"/>
</dbReference>
<feature type="transmembrane region" description="Helical" evidence="2">
    <location>
        <begin position="12"/>
        <end position="32"/>
    </location>
</feature>
<dbReference type="GO" id="GO:0061503">
    <property type="term" value="F:tRNA threonylcarbamoyladenosine dehydratase"/>
    <property type="evidence" value="ECO:0007669"/>
    <property type="project" value="TreeGrafter"/>
</dbReference>
<evidence type="ECO:0000256" key="2">
    <source>
        <dbReference type="SAM" id="Phobius"/>
    </source>
</evidence>
<name>A0A197JPT9_9FUNG</name>
<evidence type="ECO:0000313" key="4">
    <source>
        <dbReference type="EMBL" id="OAQ27277.1"/>
    </source>
</evidence>
<dbReference type="GO" id="GO:0061504">
    <property type="term" value="P:cyclic threonylcarbamoyladenosine biosynthetic process"/>
    <property type="evidence" value="ECO:0007669"/>
    <property type="project" value="TreeGrafter"/>
</dbReference>
<organism evidence="4 5">
    <name type="scientific">Linnemannia elongata AG-77</name>
    <dbReference type="NCBI Taxonomy" id="1314771"/>
    <lineage>
        <taxon>Eukaryota</taxon>
        <taxon>Fungi</taxon>
        <taxon>Fungi incertae sedis</taxon>
        <taxon>Mucoromycota</taxon>
        <taxon>Mortierellomycotina</taxon>
        <taxon>Mortierellomycetes</taxon>
        <taxon>Mortierellales</taxon>
        <taxon>Mortierellaceae</taxon>
        <taxon>Linnemannia</taxon>
    </lineage>
</organism>
<keyword evidence="2" id="KW-0812">Transmembrane</keyword>
<dbReference type="Proteomes" id="UP000078512">
    <property type="component" value="Unassembled WGS sequence"/>
</dbReference>
<proteinExistence type="predicted"/>
<dbReference type="InterPro" id="IPR045886">
    <property type="entry name" value="ThiF/MoeB/HesA"/>
</dbReference>
<accession>A0A197JPT9</accession>
<dbReference type="OrthoDB" id="10265862at2759"/>
<dbReference type="GO" id="GO:0008641">
    <property type="term" value="F:ubiquitin-like modifier activating enzyme activity"/>
    <property type="evidence" value="ECO:0007669"/>
    <property type="project" value="InterPro"/>
</dbReference>
<feature type="region of interest" description="Disordered" evidence="1">
    <location>
        <begin position="284"/>
        <end position="315"/>
    </location>
</feature>
<evidence type="ECO:0000256" key="1">
    <source>
        <dbReference type="SAM" id="MobiDB-lite"/>
    </source>
</evidence>
<reference evidence="4 5" key="1">
    <citation type="submission" date="2016-05" db="EMBL/GenBank/DDBJ databases">
        <title>Genome sequencing reveals origins of a unique bacterial endosymbiosis in the earliest lineages of terrestrial Fungi.</title>
        <authorList>
            <consortium name="DOE Joint Genome Institute"/>
            <person name="Uehling J."/>
            <person name="Gryganskyi A."/>
            <person name="Hameed K."/>
            <person name="Tschaplinski T."/>
            <person name="Misztal P."/>
            <person name="Wu S."/>
            <person name="Desiro A."/>
            <person name="Vande Pol N."/>
            <person name="Du Z.-Y."/>
            <person name="Zienkiewicz A."/>
            <person name="Zienkiewicz K."/>
            <person name="Morin E."/>
            <person name="Tisserant E."/>
            <person name="Splivallo R."/>
            <person name="Hainaut M."/>
            <person name="Henrissat B."/>
            <person name="Ohm R."/>
            <person name="Kuo A."/>
            <person name="Yan J."/>
            <person name="Lipzen A."/>
            <person name="Nolan M."/>
            <person name="Labutti K."/>
            <person name="Barry K."/>
            <person name="Goldstein A."/>
            <person name="Labbe J."/>
            <person name="Schadt C."/>
            <person name="Tuskan G."/>
            <person name="Grigoriev I."/>
            <person name="Martin F."/>
            <person name="Vilgalys R."/>
            <person name="Bonito G."/>
        </authorList>
    </citation>
    <scope>NUCLEOTIDE SEQUENCE [LARGE SCALE GENOMIC DNA]</scope>
    <source>
        <strain evidence="4 5">AG-77</strain>
    </source>
</reference>
<dbReference type="STRING" id="1314771.A0A197JPT9"/>
<dbReference type="InterPro" id="IPR035985">
    <property type="entry name" value="Ubiquitin-activating_enz"/>
</dbReference>
<keyword evidence="2" id="KW-1133">Transmembrane helix</keyword>
<evidence type="ECO:0000313" key="5">
    <source>
        <dbReference type="Proteomes" id="UP000078512"/>
    </source>
</evidence>
<protein>
    <recommendedName>
        <fullName evidence="3">THIF-type NAD/FAD binding fold domain-containing protein</fullName>
    </recommendedName>
</protein>
<dbReference type="CDD" id="cd00755">
    <property type="entry name" value="YgdL_like"/>
    <property type="match status" value="1"/>
</dbReference>
<dbReference type="AlphaFoldDB" id="A0A197JPT9"/>
<gene>
    <name evidence="4" type="ORF">K457DRAFT_33754</name>
</gene>
<sequence>MSTAFNNAPQSTKLVVVAAAASVATAAILLGYQGSQRKQRTRNLKNDLKRSATAGDIKAQAQAANSQSISLAQATAAAPPHIDEKIEFDEELVLEQLARNIAFLGEEGVQKLRNSFVVVVGAGGIGSWAASMLIKSGVGKIRIIDFDQITLSGLNQHATATRNDVGTPKAIAMKKAFRTIAPWVHVDAKVERLQEDSAAFLLSGNPDYVVDCIGDLSSKLDLLKYCFDNKIPVMSSMGAGAKADPSRVQISDISETFEDPLARAVRRRLKKLGVDTGIDVVFSSEKPYQAKPQPNSNNSTSQHHNDDEKNGYSPLPNFPSGSALPVFGPLPAMFGMSMATFITCKIAGWAMDPLPNKNRTELYQRLHRDLKIQEEELAERQGKTITDIPLDRRDVGYVIEEIFRGGQSGLSQSMDRIALCRWKRDEPLSLTNVVVLTQREMERHLALPVGADLEKVYGKEAVAFIEGLFREEEQICRLR</sequence>
<keyword evidence="5" id="KW-1185">Reference proteome</keyword>
<dbReference type="PANTHER" id="PTHR43267">
    <property type="entry name" value="TRNA THREONYLCARBAMOYLADENOSINE DEHYDRATASE"/>
    <property type="match status" value="1"/>
</dbReference>
<dbReference type="SUPFAM" id="SSF69572">
    <property type="entry name" value="Activating enzymes of the ubiquitin-like proteins"/>
    <property type="match status" value="1"/>
</dbReference>
<keyword evidence="2" id="KW-0472">Membrane</keyword>
<evidence type="ECO:0000259" key="3">
    <source>
        <dbReference type="Pfam" id="PF00899"/>
    </source>
</evidence>
<dbReference type="GO" id="GO:0005741">
    <property type="term" value="C:mitochondrial outer membrane"/>
    <property type="evidence" value="ECO:0007669"/>
    <property type="project" value="TreeGrafter"/>
</dbReference>
<dbReference type="EMBL" id="KV442058">
    <property type="protein sequence ID" value="OAQ27277.1"/>
    <property type="molecule type" value="Genomic_DNA"/>
</dbReference>
<feature type="compositionally biased region" description="Polar residues" evidence="1">
    <location>
        <begin position="292"/>
        <end position="302"/>
    </location>
</feature>
<dbReference type="InterPro" id="IPR000594">
    <property type="entry name" value="ThiF_NAD_FAD-bd"/>
</dbReference>
<dbReference type="Pfam" id="PF00899">
    <property type="entry name" value="ThiF"/>
    <property type="match status" value="1"/>
</dbReference>
<feature type="domain" description="THIF-type NAD/FAD binding fold" evidence="3">
    <location>
        <begin position="98"/>
        <end position="369"/>
    </location>
</feature>
<dbReference type="Gene3D" id="3.40.50.720">
    <property type="entry name" value="NAD(P)-binding Rossmann-like Domain"/>
    <property type="match status" value="1"/>
</dbReference>
<feature type="transmembrane region" description="Helical" evidence="2">
    <location>
        <begin position="116"/>
        <end position="134"/>
    </location>
</feature>